<feature type="coiled-coil region" evidence="4">
    <location>
        <begin position="596"/>
        <end position="663"/>
    </location>
</feature>
<dbReference type="PANTHER" id="PTHR19211:SF14">
    <property type="entry name" value="ATP-BINDING CASSETTE SUB-FAMILY F MEMBER 1"/>
    <property type="match status" value="1"/>
</dbReference>
<dbReference type="InterPro" id="IPR027417">
    <property type="entry name" value="P-loop_NTPase"/>
</dbReference>
<feature type="region of interest" description="Disordered" evidence="5">
    <location>
        <begin position="541"/>
        <end position="594"/>
    </location>
</feature>
<evidence type="ECO:0000256" key="4">
    <source>
        <dbReference type="SAM" id="Coils"/>
    </source>
</evidence>
<evidence type="ECO:0000313" key="7">
    <source>
        <dbReference type="EMBL" id="TVM18853.1"/>
    </source>
</evidence>
<dbReference type="Proteomes" id="UP000448292">
    <property type="component" value="Unassembled WGS sequence"/>
</dbReference>
<dbReference type="GO" id="GO:0005524">
    <property type="term" value="F:ATP binding"/>
    <property type="evidence" value="ECO:0007669"/>
    <property type="project" value="UniProtKB-KW"/>
</dbReference>
<organism evidence="7 8">
    <name type="scientific">Oceanidesulfovibrio indonesiensis</name>
    <dbReference type="NCBI Taxonomy" id="54767"/>
    <lineage>
        <taxon>Bacteria</taxon>
        <taxon>Pseudomonadati</taxon>
        <taxon>Thermodesulfobacteriota</taxon>
        <taxon>Desulfovibrionia</taxon>
        <taxon>Desulfovibrionales</taxon>
        <taxon>Desulfovibrionaceae</taxon>
        <taxon>Oceanidesulfovibrio</taxon>
    </lineage>
</organism>
<dbReference type="SMART" id="SM00382">
    <property type="entry name" value="AAA"/>
    <property type="match status" value="2"/>
</dbReference>
<dbReference type="InterPro" id="IPR017871">
    <property type="entry name" value="ABC_transporter-like_CS"/>
</dbReference>
<comment type="caution">
    <text evidence="7">The sequence shown here is derived from an EMBL/GenBank/DDBJ whole genome shotgun (WGS) entry which is preliminary data.</text>
</comment>
<dbReference type="PANTHER" id="PTHR19211">
    <property type="entry name" value="ATP-BINDING TRANSPORT PROTEIN-RELATED"/>
    <property type="match status" value="1"/>
</dbReference>
<dbReference type="GO" id="GO:0016887">
    <property type="term" value="F:ATP hydrolysis activity"/>
    <property type="evidence" value="ECO:0007669"/>
    <property type="project" value="InterPro"/>
</dbReference>
<evidence type="ECO:0000256" key="3">
    <source>
        <dbReference type="ARBA" id="ARBA00022840"/>
    </source>
</evidence>
<keyword evidence="1" id="KW-0677">Repeat</keyword>
<dbReference type="FunFam" id="3.40.50.300:FF:000011">
    <property type="entry name" value="Putative ABC transporter ATP-binding component"/>
    <property type="match status" value="1"/>
</dbReference>
<feature type="domain" description="ABC transporter" evidence="6">
    <location>
        <begin position="3"/>
        <end position="252"/>
    </location>
</feature>
<sequence>MTVTIDSLSKSYGGRDLFKDFSLEIADCTRLAVAGPNGTGKTTLLKMIAGEANPDGGRVITPRAARIGYVAQELGPETLEKSLLEFVMEVLPSWSEFWEDWEKAHERGDEAAMNRLTAKQAELESRYGYNPEHRAHAVLSGLGFAAAVHERRLGEFSGGWRERAKLARVLTAGADVLILDEPTNHLDLEAVEWLEQFLLAYEGVLVFVAHDRVFLDNVATHVLFLGGSRPTVRKGSFSSFIQWSEEMEDQRAREARKLSEEIERKMEFVKRFKAKATKARQAGSRQKQVERLEKELAGKRPEPKRKTLAFKWPEPPEGDKIACQVMGLAMAYPGSSEPVWENLDFTIYKAMRVAIAGVNGSGKSTLLKCIAGDLEPTAGRIEIGSKTRVGYFSQHQHEILEPSKSVLGEIRRLSDPRTTEEELMSVLGLFMLGQEYHDREVSSLSGGEKNRLVLASLFLARANLLILDEPTNHLDLESREALAKALEGFSGTILLVAHDRWLLSRIPTQVWALEEHGLVVHEDGFAGYERARKAAAQQAEACETAGNTAPHAESSPSDTELVLRKESREEAKQRKREEAARRNAMHKKLKPRKDAYAKAEAELEKVLEEMGEAEAALADPDVYADQIRSAELLAAYTRTKDRSEILFEELQKLESEIAELEAEFSEETA</sequence>
<keyword evidence="2" id="KW-0547">Nucleotide-binding</keyword>
<feature type="domain" description="ABC transporter" evidence="6">
    <location>
        <begin position="323"/>
        <end position="540"/>
    </location>
</feature>
<dbReference type="OrthoDB" id="9808609at2"/>
<dbReference type="InterPro" id="IPR050611">
    <property type="entry name" value="ABCF"/>
</dbReference>
<gene>
    <name evidence="7" type="ORF">DPQ33_05180</name>
</gene>
<dbReference type="SUPFAM" id="SSF52540">
    <property type="entry name" value="P-loop containing nucleoside triphosphate hydrolases"/>
    <property type="match status" value="2"/>
</dbReference>
<feature type="compositionally biased region" description="Basic and acidic residues" evidence="5">
    <location>
        <begin position="561"/>
        <end position="581"/>
    </location>
</feature>
<evidence type="ECO:0000256" key="1">
    <source>
        <dbReference type="ARBA" id="ARBA00022737"/>
    </source>
</evidence>
<reference evidence="7 8" key="1">
    <citation type="submission" date="2018-06" db="EMBL/GenBank/DDBJ databases">
        <title>Complete genome of Desulfovibrio indonesiensis P37SLT.</title>
        <authorList>
            <person name="Crispim J.S."/>
            <person name="Vidigal P.M.P."/>
            <person name="Silva L.C.F."/>
            <person name="Laguardia C.N."/>
            <person name="Araujo L.C."/>
            <person name="Dias R.S."/>
            <person name="Sousa M.P."/>
            <person name="Paula S.O."/>
            <person name="Silva C."/>
        </authorList>
    </citation>
    <scope>NUCLEOTIDE SEQUENCE [LARGE SCALE GENOMIC DNA]</scope>
    <source>
        <strain evidence="7 8">P37SLT</strain>
    </source>
</reference>
<accession>A0A7M3MI34</accession>
<evidence type="ECO:0000259" key="6">
    <source>
        <dbReference type="PROSITE" id="PS50893"/>
    </source>
</evidence>
<protein>
    <submittedName>
        <fullName evidence="7">ABC transporter ATP-binding protein</fullName>
    </submittedName>
</protein>
<evidence type="ECO:0000256" key="5">
    <source>
        <dbReference type="SAM" id="MobiDB-lite"/>
    </source>
</evidence>
<dbReference type="RefSeq" id="WP_144302128.1">
    <property type="nucleotide sequence ID" value="NZ_QMIE01000003.1"/>
</dbReference>
<dbReference type="PROSITE" id="PS50893">
    <property type="entry name" value="ABC_TRANSPORTER_2"/>
    <property type="match status" value="2"/>
</dbReference>
<dbReference type="Pfam" id="PF12848">
    <property type="entry name" value="ABC_tran_Xtn"/>
    <property type="match status" value="1"/>
</dbReference>
<keyword evidence="3 7" id="KW-0067">ATP-binding</keyword>
<name>A0A7M3MI34_9BACT</name>
<dbReference type="InterPro" id="IPR032781">
    <property type="entry name" value="ABC_tran_Xtn"/>
</dbReference>
<dbReference type="CDD" id="cd03221">
    <property type="entry name" value="ABCF_EF-3"/>
    <property type="match status" value="2"/>
</dbReference>
<dbReference type="InterPro" id="IPR003439">
    <property type="entry name" value="ABC_transporter-like_ATP-bd"/>
</dbReference>
<dbReference type="AlphaFoldDB" id="A0A7M3MI34"/>
<dbReference type="PROSITE" id="PS00211">
    <property type="entry name" value="ABC_TRANSPORTER_1"/>
    <property type="match status" value="1"/>
</dbReference>
<keyword evidence="4" id="KW-0175">Coiled coil</keyword>
<keyword evidence="8" id="KW-1185">Reference proteome</keyword>
<dbReference type="EMBL" id="QMIE01000003">
    <property type="protein sequence ID" value="TVM18853.1"/>
    <property type="molecule type" value="Genomic_DNA"/>
</dbReference>
<proteinExistence type="predicted"/>
<dbReference type="Pfam" id="PF00005">
    <property type="entry name" value="ABC_tran"/>
    <property type="match status" value="2"/>
</dbReference>
<dbReference type="Gene3D" id="3.40.50.300">
    <property type="entry name" value="P-loop containing nucleotide triphosphate hydrolases"/>
    <property type="match status" value="2"/>
</dbReference>
<evidence type="ECO:0000256" key="2">
    <source>
        <dbReference type="ARBA" id="ARBA00022741"/>
    </source>
</evidence>
<evidence type="ECO:0000313" key="8">
    <source>
        <dbReference type="Proteomes" id="UP000448292"/>
    </source>
</evidence>
<dbReference type="InterPro" id="IPR003593">
    <property type="entry name" value="AAA+_ATPase"/>
</dbReference>